<organism evidence="1 2">
    <name type="scientific">Phytophthora aleatoria</name>
    <dbReference type="NCBI Taxonomy" id="2496075"/>
    <lineage>
        <taxon>Eukaryota</taxon>
        <taxon>Sar</taxon>
        <taxon>Stramenopiles</taxon>
        <taxon>Oomycota</taxon>
        <taxon>Peronosporomycetes</taxon>
        <taxon>Peronosporales</taxon>
        <taxon>Peronosporaceae</taxon>
        <taxon>Phytophthora</taxon>
    </lineage>
</organism>
<proteinExistence type="predicted"/>
<name>A0A8J5I4J4_9STRA</name>
<dbReference type="PANTHER" id="PTHR34605:SF3">
    <property type="entry name" value="P CELL-TYPE AGGLUTINATION PROTEIN MAP4-LIKE-RELATED"/>
    <property type="match status" value="1"/>
</dbReference>
<reference evidence="1" key="1">
    <citation type="submission" date="2021-01" db="EMBL/GenBank/DDBJ databases">
        <title>Phytophthora aleatoria, a newly-described species from Pinus radiata is distinct from Phytophthora cactorum isolates based on comparative genomics.</title>
        <authorList>
            <person name="Mcdougal R."/>
            <person name="Panda P."/>
            <person name="Williams N."/>
            <person name="Studholme D.J."/>
        </authorList>
    </citation>
    <scope>NUCLEOTIDE SEQUENCE</scope>
    <source>
        <strain evidence="1">NZFS 4037</strain>
    </source>
</reference>
<dbReference type="InterPro" id="IPR052925">
    <property type="entry name" value="Phage_Integrase-like_Recomb"/>
</dbReference>
<accession>A0A8J5I4J4</accession>
<dbReference type="EMBL" id="JAENGY010001983">
    <property type="protein sequence ID" value="KAG6945959.1"/>
    <property type="molecule type" value="Genomic_DNA"/>
</dbReference>
<dbReference type="PANTHER" id="PTHR34605">
    <property type="entry name" value="PHAGE_INTEGRASE DOMAIN-CONTAINING PROTEIN"/>
    <property type="match status" value="1"/>
</dbReference>
<dbReference type="AlphaFoldDB" id="A0A8J5I4J4"/>
<sequence length="269" mass="30646">MNSAGHGTTYSTICGKLCAVRWYHNNNLGYDPGVNTGHAILLRGIRRFTNPVIKQYPLSAQIRRRIFVNLDLKHARTKLIWGGILLAYFFLLRRSECLYIGRHHHPYILRLDDIFLLDTEGQPSIPQRAAYVGIRLFGAKNTQFGREDIRYHQKSGDRLLCPVRAARWIIKGLKHSGLHRKNLHCLREAAWVFRASDVAQHIKNAAAAEWMDRSRYPTHSIRIGGATTLLNVGADRLTIKLLGRWMSSTFEEYPVRTAQGSAGLSQLMC</sequence>
<gene>
    <name evidence="1" type="ORF">JG688_00016336</name>
</gene>
<protein>
    <recommendedName>
        <fullName evidence="3">Tyr recombinase domain-containing protein</fullName>
    </recommendedName>
</protein>
<keyword evidence="2" id="KW-1185">Reference proteome</keyword>
<evidence type="ECO:0000313" key="1">
    <source>
        <dbReference type="EMBL" id="KAG6945959.1"/>
    </source>
</evidence>
<evidence type="ECO:0008006" key="3">
    <source>
        <dbReference type="Google" id="ProtNLM"/>
    </source>
</evidence>
<comment type="caution">
    <text evidence="1">The sequence shown here is derived from an EMBL/GenBank/DDBJ whole genome shotgun (WGS) entry which is preliminary data.</text>
</comment>
<dbReference type="Proteomes" id="UP000709295">
    <property type="component" value="Unassembled WGS sequence"/>
</dbReference>
<evidence type="ECO:0000313" key="2">
    <source>
        <dbReference type="Proteomes" id="UP000709295"/>
    </source>
</evidence>